<keyword evidence="1" id="KW-0285">Flavoprotein</keyword>
<dbReference type="SUPFAM" id="SSF55469">
    <property type="entry name" value="FMN-dependent nitroreductase-like"/>
    <property type="match status" value="1"/>
</dbReference>
<organism evidence="5 6">
    <name type="scientific">Mycolicibacter longobardus</name>
    <dbReference type="NCBI Taxonomy" id="1108812"/>
    <lineage>
        <taxon>Bacteria</taxon>
        <taxon>Bacillati</taxon>
        <taxon>Actinomycetota</taxon>
        <taxon>Actinomycetes</taxon>
        <taxon>Mycobacteriales</taxon>
        <taxon>Mycobacteriaceae</taxon>
        <taxon>Mycolicibacter</taxon>
    </lineage>
</organism>
<reference evidence="5 6" key="1">
    <citation type="submission" date="2016-01" db="EMBL/GenBank/DDBJ databases">
        <title>The new phylogeny of the genus Mycobacterium.</title>
        <authorList>
            <person name="Tarcisio F."/>
            <person name="Conor M."/>
            <person name="Antonella G."/>
            <person name="Elisabetta G."/>
            <person name="Giulia F.S."/>
            <person name="Sara T."/>
            <person name="Anna F."/>
            <person name="Clotilde B."/>
            <person name="Roberto B."/>
            <person name="Veronica D.S."/>
            <person name="Fabio R."/>
            <person name="Monica P."/>
            <person name="Olivier J."/>
            <person name="Enrico T."/>
            <person name="Nicola S."/>
        </authorList>
    </citation>
    <scope>NUCLEOTIDE SEQUENCE [LARGE SCALE GENOMIC DNA]</scope>
    <source>
        <strain evidence="5 6">DSM 45394</strain>
    </source>
</reference>
<evidence type="ECO:0000256" key="2">
    <source>
        <dbReference type="ARBA" id="ARBA00022643"/>
    </source>
</evidence>
<name>A0A1X1YM14_9MYCO</name>
<dbReference type="Pfam" id="PF00881">
    <property type="entry name" value="Nitroreductase"/>
    <property type="match status" value="1"/>
</dbReference>
<evidence type="ECO:0000313" key="6">
    <source>
        <dbReference type="Proteomes" id="UP000193866"/>
    </source>
</evidence>
<proteinExistence type="predicted"/>
<comment type="caution">
    <text evidence="5">The sequence shown here is derived from an EMBL/GenBank/DDBJ whole genome shotgun (WGS) entry which is preliminary data.</text>
</comment>
<dbReference type="EMBL" id="LQPG01000014">
    <property type="protein sequence ID" value="ORW12065.1"/>
    <property type="molecule type" value="Genomic_DNA"/>
</dbReference>
<dbReference type="STRING" id="1108812.AWC16_09535"/>
<dbReference type="PANTHER" id="PTHR23026:SF90">
    <property type="entry name" value="IODOTYROSINE DEIODINASE 1"/>
    <property type="match status" value="1"/>
</dbReference>
<keyword evidence="6" id="KW-1185">Reference proteome</keyword>
<dbReference type="Proteomes" id="UP000193866">
    <property type="component" value="Unassembled WGS sequence"/>
</dbReference>
<accession>A0A1X1YM14</accession>
<dbReference type="OrthoDB" id="9798230at2"/>
<dbReference type="CDD" id="cd02062">
    <property type="entry name" value="Nitro_FMN_reductase"/>
    <property type="match status" value="1"/>
</dbReference>
<evidence type="ECO:0000256" key="3">
    <source>
        <dbReference type="ARBA" id="ARBA00023002"/>
    </source>
</evidence>
<feature type="domain" description="Nitroreductase" evidence="4">
    <location>
        <begin position="36"/>
        <end position="213"/>
    </location>
</feature>
<dbReference type="AlphaFoldDB" id="A0A1X1YM14"/>
<evidence type="ECO:0000259" key="4">
    <source>
        <dbReference type="Pfam" id="PF00881"/>
    </source>
</evidence>
<evidence type="ECO:0000313" key="5">
    <source>
        <dbReference type="EMBL" id="ORW12065.1"/>
    </source>
</evidence>
<gene>
    <name evidence="5" type="ORF">AWC16_09535</name>
</gene>
<dbReference type="InterPro" id="IPR050627">
    <property type="entry name" value="Nitroreductase/BluB"/>
</dbReference>
<dbReference type="InterPro" id="IPR000415">
    <property type="entry name" value="Nitroreductase-like"/>
</dbReference>
<evidence type="ECO:0000256" key="1">
    <source>
        <dbReference type="ARBA" id="ARBA00022630"/>
    </source>
</evidence>
<dbReference type="RefSeq" id="WP_085264243.1">
    <property type="nucleotide sequence ID" value="NZ_JACKVG010000012.1"/>
</dbReference>
<keyword evidence="3" id="KW-0560">Oxidoreductase</keyword>
<dbReference type="InterPro" id="IPR029479">
    <property type="entry name" value="Nitroreductase"/>
</dbReference>
<protein>
    <submittedName>
        <fullName evidence="5">Nitroreductase</fullName>
    </submittedName>
</protein>
<dbReference type="Gene3D" id="3.40.109.10">
    <property type="entry name" value="NADH Oxidase"/>
    <property type="match status" value="1"/>
</dbReference>
<keyword evidence="2" id="KW-0288">FMN</keyword>
<sequence>MPDAEFTGAFTPTHVPATAEALAGLDMALGEAMMTQRAVRRVYSDPVDDAVVLKCIELALRAPTGNDGQNWEFIVVRDRRVKEELAKRYRQAWKIQRGLVLRRKIKTDESIAGIARAMEWQIDHFAEIPVLVVACLRLGAREGRLPVVRMPHIAESAYWGSIYPSVQNLLLAARAMGLGASLITLPLWSQRAARRILGLPHAVTPCCIVPLGWPRGRYGPTTRRPVGEVTHLDGYGNREWLDR</sequence>
<dbReference type="GO" id="GO:0016491">
    <property type="term" value="F:oxidoreductase activity"/>
    <property type="evidence" value="ECO:0007669"/>
    <property type="project" value="UniProtKB-KW"/>
</dbReference>
<dbReference type="PANTHER" id="PTHR23026">
    <property type="entry name" value="NADPH NITROREDUCTASE"/>
    <property type="match status" value="1"/>
</dbReference>